<sequence length="172" mass="20266">MDINELLKLVFNRERRDTRPIEYQDVIRIETDFCYGKTTHDLLNLSGKRYADVCFSERSDGSEITSTDIVCYARSADKSYEIELIYSPSSKTNHHRHILYDVYTPPGIAEYFVIDYSTEENVFQQSLIHNFEVNDPLVPKLFKLLDTIDVDFEFVMCIRTSLFNEFMELFNI</sequence>
<accession>A0A097EXE2</accession>
<reference evidence="1 2" key="1">
    <citation type="submission" date="2014-09" db="EMBL/GenBank/DDBJ databases">
        <authorList>
            <person name="Lapin J.S."/>
            <person name="Pope W.H."/>
            <person name="Hua J."/>
            <person name="Ford M.E."/>
            <person name="Conway J.F."/>
            <person name="Hatfull G.F."/>
            <person name="Hendrix R.W."/>
        </authorList>
    </citation>
    <scope>NUCLEOTIDE SEQUENCE [LARGE SCALE GENOMIC DNA]</scope>
</reference>
<proteinExistence type="predicted"/>
<dbReference type="KEGG" id="vg:22111221"/>
<name>A0A097EXE2_9CAUD</name>
<dbReference type="RefSeq" id="YP_009101768.1">
    <property type="nucleotide sequence ID" value="NC_025447.1"/>
</dbReference>
<organism evidence="1 2">
    <name type="scientific">Escherichia phage 121Q</name>
    <dbReference type="NCBI Taxonomy" id="1555202"/>
    <lineage>
        <taxon>Viruses</taxon>
        <taxon>Duplodnaviria</taxon>
        <taxon>Heunggongvirae</taxon>
        <taxon>Uroviricota</taxon>
        <taxon>Caudoviricetes</taxon>
        <taxon>Asteriusvirus</taxon>
        <taxon>Asteriusvirus av121Q</taxon>
    </lineage>
</organism>
<dbReference type="GeneID" id="22111221"/>
<keyword evidence="2" id="KW-1185">Reference proteome</keyword>
<gene>
    <name evidence="1" type="primary">181</name>
    <name evidence="1" type="ORF">PBI_121Q_181</name>
</gene>
<evidence type="ECO:0000313" key="2">
    <source>
        <dbReference type="Proteomes" id="UP000029889"/>
    </source>
</evidence>
<protein>
    <submittedName>
        <fullName evidence="1">Uncharacterized protein</fullName>
    </submittedName>
</protein>
<evidence type="ECO:0000313" key="1">
    <source>
        <dbReference type="EMBL" id="AIT14071.1"/>
    </source>
</evidence>
<dbReference type="EMBL" id="KM507819">
    <property type="protein sequence ID" value="AIT14071.1"/>
    <property type="molecule type" value="Genomic_DNA"/>
</dbReference>
<dbReference type="Proteomes" id="UP000029889">
    <property type="component" value="Segment"/>
</dbReference>